<proteinExistence type="predicted"/>
<gene>
    <name evidence="3" type="ORF">SMN809_LOCUS78424</name>
</gene>
<evidence type="ECO:0000313" key="4">
    <source>
        <dbReference type="Proteomes" id="UP000676336"/>
    </source>
</evidence>
<organism evidence="3 4">
    <name type="scientific">Rotaria magnacalcarata</name>
    <dbReference type="NCBI Taxonomy" id="392030"/>
    <lineage>
        <taxon>Eukaryota</taxon>
        <taxon>Metazoa</taxon>
        <taxon>Spiralia</taxon>
        <taxon>Gnathifera</taxon>
        <taxon>Rotifera</taxon>
        <taxon>Eurotatoria</taxon>
        <taxon>Bdelloidea</taxon>
        <taxon>Philodinida</taxon>
        <taxon>Philodinidae</taxon>
        <taxon>Rotaria</taxon>
    </lineage>
</organism>
<keyword evidence="2" id="KW-1133">Transmembrane helix</keyword>
<comment type="caution">
    <text evidence="3">The sequence shown here is derived from an EMBL/GenBank/DDBJ whole genome shotgun (WGS) entry which is preliminary data.</text>
</comment>
<keyword evidence="2" id="KW-0472">Membrane</keyword>
<dbReference type="AlphaFoldDB" id="A0A8S3J6V7"/>
<name>A0A8S3J6V7_9BILA</name>
<sequence length="152" mass="16912">MIEPLGVMLIFFFGIICLIQFVAMLCHRYNTFQHILASTKLRSSRFEGVRIEDIMDIVKMLQRIKPIDEENEPLPDYSDGELDKNDNPHHDMRGDDDGSQAGSGDDDVFIQAAAITGDLNNESAAGKYHVVDENGAVNVSNIENNIAKISNT</sequence>
<reference evidence="3" key="1">
    <citation type="submission" date="2021-02" db="EMBL/GenBank/DDBJ databases">
        <authorList>
            <person name="Nowell W R."/>
        </authorList>
    </citation>
    <scope>NUCLEOTIDE SEQUENCE</scope>
</reference>
<dbReference type="EMBL" id="CAJOBI010339792">
    <property type="protein sequence ID" value="CAF5211245.1"/>
    <property type="molecule type" value="Genomic_DNA"/>
</dbReference>
<accession>A0A8S3J6V7</accession>
<protein>
    <submittedName>
        <fullName evidence="3">Uncharacterized protein</fullName>
    </submittedName>
</protein>
<dbReference type="Proteomes" id="UP000676336">
    <property type="component" value="Unassembled WGS sequence"/>
</dbReference>
<feature type="region of interest" description="Disordered" evidence="1">
    <location>
        <begin position="69"/>
        <end position="105"/>
    </location>
</feature>
<feature type="compositionally biased region" description="Basic and acidic residues" evidence="1">
    <location>
        <begin position="81"/>
        <end position="96"/>
    </location>
</feature>
<evidence type="ECO:0000313" key="3">
    <source>
        <dbReference type="EMBL" id="CAF5211245.1"/>
    </source>
</evidence>
<keyword evidence="2" id="KW-0812">Transmembrane</keyword>
<evidence type="ECO:0000256" key="1">
    <source>
        <dbReference type="SAM" id="MobiDB-lite"/>
    </source>
</evidence>
<feature type="transmembrane region" description="Helical" evidence="2">
    <location>
        <begin position="6"/>
        <end position="26"/>
    </location>
</feature>
<evidence type="ECO:0000256" key="2">
    <source>
        <dbReference type="SAM" id="Phobius"/>
    </source>
</evidence>